<dbReference type="AlphaFoldDB" id="D4KC74"/>
<reference evidence="1 2" key="1">
    <citation type="submission" date="2010-03" db="EMBL/GenBank/DDBJ databases">
        <title>The genome sequence of Faecalibacterium prausnitzii SL3/3.</title>
        <authorList>
            <consortium name="metaHIT consortium -- http://www.metahit.eu/"/>
            <person name="Pajon A."/>
            <person name="Turner K."/>
            <person name="Parkhill J."/>
            <person name="Duncan S."/>
            <person name="Flint H."/>
        </authorList>
    </citation>
    <scope>NUCLEOTIDE SEQUENCE [LARGE SCALE GENOMIC DNA]</scope>
    <source>
        <strain evidence="1 2">SL3/3</strain>
    </source>
</reference>
<accession>D4KC74</accession>
<evidence type="ECO:0000313" key="1">
    <source>
        <dbReference type="EMBL" id="CBL02437.1"/>
    </source>
</evidence>
<gene>
    <name evidence="1" type="ORF">FPR_22560</name>
</gene>
<evidence type="ECO:0000313" key="2">
    <source>
        <dbReference type="Proteomes" id="UP000007059"/>
    </source>
</evidence>
<dbReference type="KEGG" id="fpa:FPR_22560"/>
<protein>
    <submittedName>
        <fullName evidence="1">Uncharacterized protein</fullName>
    </submittedName>
</protein>
<dbReference type="RefSeq" id="WP_015537958.1">
    <property type="nucleotide sequence ID" value="NC_021020.1"/>
</dbReference>
<name>D4KC74_9FIRM</name>
<dbReference type="HOGENOM" id="CLU_2507791_0_0_9"/>
<dbReference type="EMBL" id="FP929046">
    <property type="protein sequence ID" value="CBL02437.1"/>
    <property type="molecule type" value="Genomic_DNA"/>
</dbReference>
<organism evidence="1 2">
    <name type="scientific">Faecalibacterium prausnitzii SL3/3</name>
    <dbReference type="NCBI Taxonomy" id="657322"/>
    <lineage>
        <taxon>Bacteria</taxon>
        <taxon>Bacillati</taxon>
        <taxon>Bacillota</taxon>
        <taxon>Clostridia</taxon>
        <taxon>Eubacteriales</taxon>
        <taxon>Oscillospiraceae</taxon>
        <taxon>Faecalibacterium</taxon>
    </lineage>
</organism>
<reference evidence="1 2" key="2">
    <citation type="submission" date="2010-03" db="EMBL/GenBank/DDBJ databases">
        <authorList>
            <person name="Pajon A."/>
        </authorList>
    </citation>
    <scope>NUCLEOTIDE SEQUENCE [LARGE SCALE GENOMIC DNA]</scope>
    <source>
        <strain evidence="1 2">SL3/3</strain>
    </source>
</reference>
<sequence>MTAREYCKSHPVTAYDSSYGRCGGFQIHGDIEYGIDDYLYGMSGVLCDDEKYFHYHHLKIIYAPSGRAYVKCFGKRIYLDECLRV</sequence>
<proteinExistence type="predicted"/>
<dbReference type="Proteomes" id="UP000007059">
    <property type="component" value="Chromosome"/>
</dbReference>